<feature type="transmembrane region" description="Helical" evidence="18">
    <location>
        <begin position="68"/>
        <end position="92"/>
    </location>
</feature>
<dbReference type="Pfam" id="PF00512">
    <property type="entry name" value="HisKA"/>
    <property type="match status" value="1"/>
</dbReference>
<dbReference type="NCBIfam" id="TIGR00229">
    <property type="entry name" value="sensory_box"/>
    <property type="match status" value="1"/>
</dbReference>
<name>E0IF70_9BACL</name>
<dbReference type="eggNOG" id="COG5002">
    <property type="taxonomic scope" value="Bacteria"/>
</dbReference>
<dbReference type="PROSITE" id="PS50109">
    <property type="entry name" value="HIS_KIN"/>
    <property type="match status" value="1"/>
</dbReference>
<evidence type="ECO:0000256" key="1">
    <source>
        <dbReference type="ARBA" id="ARBA00000085"/>
    </source>
</evidence>
<dbReference type="PANTHER" id="PTHR45339">
    <property type="entry name" value="HYBRID SIGNAL TRANSDUCTION HISTIDINE KINASE J"/>
    <property type="match status" value="1"/>
</dbReference>
<feature type="domain" description="HPt" evidence="22">
    <location>
        <begin position="998"/>
        <end position="1091"/>
    </location>
</feature>
<dbReference type="InterPro" id="IPR035965">
    <property type="entry name" value="PAS-like_dom_sf"/>
</dbReference>
<evidence type="ECO:0000256" key="8">
    <source>
        <dbReference type="ARBA" id="ARBA00022692"/>
    </source>
</evidence>
<evidence type="ECO:0000256" key="10">
    <source>
        <dbReference type="ARBA" id="ARBA00022777"/>
    </source>
</evidence>
<dbReference type="FunFam" id="3.30.565.10:FF:000010">
    <property type="entry name" value="Sensor histidine kinase RcsC"/>
    <property type="match status" value="1"/>
</dbReference>
<evidence type="ECO:0000256" key="6">
    <source>
        <dbReference type="ARBA" id="ARBA00022553"/>
    </source>
</evidence>
<evidence type="ECO:0000256" key="5">
    <source>
        <dbReference type="ARBA" id="ARBA00022475"/>
    </source>
</evidence>
<dbReference type="RefSeq" id="WP_006040294.1">
    <property type="nucleotide sequence ID" value="NZ_AEDD01000013.1"/>
</dbReference>
<dbReference type="AlphaFoldDB" id="E0IF70"/>
<dbReference type="SUPFAM" id="SSF55785">
    <property type="entry name" value="PYP-like sensor domain (PAS domain)"/>
    <property type="match status" value="1"/>
</dbReference>
<dbReference type="Pfam" id="PF13426">
    <property type="entry name" value="PAS_9"/>
    <property type="match status" value="1"/>
</dbReference>
<keyword evidence="5" id="KW-1003">Cell membrane</keyword>
<evidence type="ECO:0000256" key="9">
    <source>
        <dbReference type="ARBA" id="ARBA00022741"/>
    </source>
</evidence>
<dbReference type="CDD" id="cd00130">
    <property type="entry name" value="PAS"/>
    <property type="match status" value="1"/>
</dbReference>
<dbReference type="PANTHER" id="PTHR45339:SF1">
    <property type="entry name" value="HYBRID SIGNAL TRANSDUCTION HISTIDINE KINASE J"/>
    <property type="match status" value="1"/>
</dbReference>
<dbReference type="Pfam" id="PF00072">
    <property type="entry name" value="Response_reg"/>
    <property type="match status" value="2"/>
</dbReference>
<dbReference type="InterPro" id="IPR004358">
    <property type="entry name" value="Sig_transdc_His_kin-like_C"/>
</dbReference>
<keyword evidence="12 18" id="KW-1133">Transmembrane helix</keyword>
<keyword evidence="11" id="KW-0067">ATP-binding</keyword>
<feature type="transmembrane region" description="Helical" evidence="18">
    <location>
        <begin position="156"/>
        <end position="178"/>
    </location>
</feature>
<evidence type="ECO:0000256" key="14">
    <source>
        <dbReference type="ARBA" id="ARBA00023136"/>
    </source>
</evidence>
<evidence type="ECO:0000256" key="17">
    <source>
        <dbReference type="PROSITE-ProRule" id="PRU00169"/>
    </source>
</evidence>
<dbReference type="Gene3D" id="1.10.287.130">
    <property type="match status" value="1"/>
</dbReference>
<feature type="transmembrane region" description="Helical" evidence="18">
    <location>
        <begin position="129"/>
        <end position="150"/>
    </location>
</feature>
<dbReference type="Gene3D" id="1.20.120.160">
    <property type="entry name" value="HPT domain"/>
    <property type="match status" value="1"/>
</dbReference>
<feature type="transmembrane region" description="Helical" evidence="18">
    <location>
        <begin position="35"/>
        <end position="56"/>
    </location>
</feature>
<dbReference type="GO" id="GO:0005886">
    <property type="term" value="C:plasma membrane"/>
    <property type="evidence" value="ECO:0007669"/>
    <property type="project" value="UniProtKB-SubCell"/>
</dbReference>
<dbReference type="InterPro" id="IPR036641">
    <property type="entry name" value="HPT_dom_sf"/>
</dbReference>
<evidence type="ECO:0000313" key="24">
    <source>
        <dbReference type="Proteomes" id="UP000005387"/>
    </source>
</evidence>
<dbReference type="PROSITE" id="PS50112">
    <property type="entry name" value="PAS"/>
    <property type="match status" value="1"/>
</dbReference>
<feature type="modified residue" description="Phosphohistidine" evidence="16">
    <location>
        <position position="1037"/>
    </location>
</feature>
<dbReference type="InterPro" id="IPR011006">
    <property type="entry name" value="CheY-like_superfamily"/>
</dbReference>
<protein>
    <recommendedName>
        <fullName evidence="15">Circadian input-output histidine kinase CikA</fullName>
        <ecNumber evidence="4">2.7.13.3</ecNumber>
    </recommendedName>
</protein>
<evidence type="ECO:0000313" key="23">
    <source>
        <dbReference type="EMBL" id="EFM08846.1"/>
    </source>
</evidence>
<evidence type="ECO:0000256" key="4">
    <source>
        <dbReference type="ARBA" id="ARBA00012438"/>
    </source>
</evidence>
<organism evidence="23 24">
    <name type="scientific">Paenibacillus curdlanolyticus YK9</name>
    <dbReference type="NCBI Taxonomy" id="717606"/>
    <lineage>
        <taxon>Bacteria</taxon>
        <taxon>Bacillati</taxon>
        <taxon>Bacillota</taxon>
        <taxon>Bacilli</taxon>
        <taxon>Bacillales</taxon>
        <taxon>Paenibacillaceae</taxon>
        <taxon>Paenibacillus</taxon>
    </lineage>
</organism>
<sequence>MFEHFILNLSLLAIFTFIGVQLYQQNFVRRRSNAIKLISVGIYIGLIGTSLLFFGVPYHLDAELDLRSIALLVAVHFGGGVSGFITLAVMTIPELNDPAVWVRSMVVGTIILFGAVVMKKHIRSYWYRWILQSFMLVFIFMAACCVAGSGQFDRNLVAFLLTSLFGNLFMAALLRYLMKVDDWQTKLKETKDELSSTLRLQHGITFKLVRLDGQFHYKMISGKLLGLLGMPLGSEEHFYENIKPFSLLPTESSGRLERYYERVWESAAPYAFEGMLGGTNVWATLEPIIEDGVVTAIIGGVVDISERKAAERKMIESEERYRSLAENPQDCILELDQEGRILFANSYFCKIAGIGPELAADQHLFGLKLIVNESQWNKHLNETATSGKKSRFETSIVLMDGRVSEYYVTLSEIKGPMESSKSMICSMHEITELKQADQENRAKSRFLARVSHEIRTPLNGIIGMTQLMQHTELTDTQQDYAHKILSSSHLLLGIITDILDLSKIEAGKLNMEQLEFQIDELLYELTSTVGVLKGIKQIEVILESEAGLPDKVIGDPLRLKQILMNLCSNAIKFTEHGHVLVRVERVIEMNGIVRLRFTVRDTGIGMTEDQIDMLYEPFWQAEYASASKLAGTGLGLPIVKELVQLLGGELQVESSPGIGSCFCFELDFQVRQQGDRQQWLLPSQNGPYHVHIVEDYPLMREVLMRSLNSFDCRVTASSSWEALYRFLDKAERTGERIHCLLLDMEMDDMYGEHSWKQVMGRIEHKDIGVITVTSAYAREEIVHIMGERCADALLNKPTSRLELFRSLHRIVHRKERALENEIAGVHDGGSEGLDMSHAATDRRSVLLVEDNMINQQVAIELLKMRGLDIHVASNGLEALELLKHHAVDLILMDMYMPLMNGYETSKRIREDAAYAEVPIIALTANAMQQDHETYYEIGINEILLKPLEAERLNHCLNKWLAPRPSSRRTSEQRTVDEVIQLGIQGIEIGSVLQRLEGKVSILMHILHLFKKEYATFADRLTDHMEAGRFRDAEREAHTLIGVAKNLSAHRLTVTAIQLEATLLDNPVAYRAVLDAVVAEITIIIASMPESL</sequence>
<keyword evidence="14 18" id="KW-0472">Membrane</keyword>
<dbReference type="InterPro" id="IPR008207">
    <property type="entry name" value="Sig_transdc_His_kin_Hpt_dom"/>
</dbReference>
<evidence type="ECO:0000256" key="15">
    <source>
        <dbReference type="ARBA" id="ARBA00074306"/>
    </source>
</evidence>
<dbReference type="SMART" id="SM00388">
    <property type="entry name" value="HisKA"/>
    <property type="match status" value="1"/>
</dbReference>
<feature type="domain" description="Histidine kinase" evidence="19">
    <location>
        <begin position="449"/>
        <end position="670"/>
    </location>
</feature>
<dbReference type="EMBL" id="AEDD01000013">
    <property type="protein sequence ID" value="EFM08846.1"/>
    <property type="molecule type" value="Genomic_DNA"/>
</dbReference>
<dbReference type="CDD" id="cd00156">
    <property type="entry name" value="REC"/>
    <property type="match status" value="1"/>
</dbReference>
<evidence type="ECO:0000259" key="22">
    <source>
        <dbReference type="PROSITE" id="PS50894"/>
    </source>
</evidence>
<dbReference type="Gene3D" id="3.30.565.10">
    <property type="entry name" value="Histidine kinase-like ATPase, C-terminal domain"/>
    <property type="match status" value="1"/>
</dbReference>
<dbReference type="SMART" id="SM00387">
    <property type="entry name" value="HATPase_c"/>
    <property type="match status" value="1"/>
</dbReference>
<comment type="subcellular location">
    <subcellularLocation>
        <location evidence="2">Cell membrane</location>
        <topology evidence="2">Multi-pass membrane protein</topology>
    </subcellularLocation>
</comment>
<keyword evidence="6 17" id="KW-0597">Phosphoprotein</keyword>
<evidence type="ECO:0000256" key="2">
    <source>
        <dbReference type="ARBA" id="ARBA00004651"/>
    </source>
</evidence>
<evidence type="ECO:0000259" key="20">
    <source>
        <dbReference type="PROSITE" id="PS50110"/>
    </source>
</evidence>
<dbReference type="CDD" id="cd17546">
    <property type="entry name" value="REC_hyHK_CKI1_RcsC-like"/>
    <property type="match status" value="1"/>
</dbReference>
<dbReference type="SUPFAM" id="SSF47384">
    <property type="entry name" value="Homodimeric domain of signal transducing histidine kinase"/>
    <property type="match status" value="1"/>
</dbReference>
<evidence type="ECO:0000256" key="13">
    <source>
        <dbReference type="ARBA" id="ARBA00023012"/>
    </source>
</evidence>
<feature type="modified residue" description="4-aspartylphosphate" evidence="17">
    <location>
        <position position="743"/>
    </location>
</feature>
<keyword evidence="7" id="KW-0808">Transferase</keyword>
<accession>E0IF70</accession>
<evidence type="ECO:0000256" key="12">
    <source>
        <dbReference type="ARBA" id="ARBA00022989"/>
    </source>
</evidence>
<evidence type="ECO:0000256" key="16">
    <source>
        <dbReference type="PROSITE-ProRule" id="PRU00110"/>
    </source>
</evidence>
<evidence type="ECO:0000256" key="11">
    <source>
        <dbReference type="ARBA" id="ARBA00022840"/>
    </source>
</evidence>
<reference evidence="23 24" key="1">
    <citation type="submission" date="2010-07" db="EMBL/GenBank/DDBJ databases">
        <title>The draft genome of Paenibacillus curdlanolyticus YK9.</title>
        <authorList>
            <consortium name="US DOE Joint Genome Institute (JGI-PGF)"/>
            <person name="Lucas S."/>
            <person name="Copeland A."/>
            <person name="Lapidus A."/>
            <person name="Cheng J.-F."/>
            <person name="Bruce D."/>
            <person name="Goodwin L."/>
            <person name="Pitluck S."/>
            <person name="Land M.L."/>
            <person name="Hauser L."/>
            <person name="Chang Y.-J."/>
            <person name="Jeffries C."/>
            <person name="Anderson I.J."/>
            <person name="Johnson E."/>
            <person name="Loganathan U."/>
            <person name="Mulhopadhyay B."/>
            <person name="Kyrpides N."/>
            <person name="Woyke T.J."/>
        </authorList>
    </citation>
    <scope>NUCLEOTIDE SEQUENCE [LARGE SCALE GENOMIC DNA]</scope>
    <source>
        <strain evidence="23 24">YK9</strain>
    </source>
</reference>
<dbReference type="CDD" id="cd00082">
    <property type="entry name" value="HisKA"/>
    <property type="match status" value="1"/>
</dbReference>
<feature type="domain" description="Response regulatory" evidence="20">
    <location>
        <begin position="844"/>
        <end position="960"/>
    </location>
</feature>
<feature type="transmembrane region" description="Helical" evidence="18">
    <location>
        <begin position="5"/>
        <end position="23"/>
    </location>
</feature>
<keyword evidence="13" id="KW-0902">Two-component regulatory system</keyword>
<evidence type="ECO:0000256" key="7">
    <source>
        <dbReference type="ARBA" id="ARBA00022679"/>
    </source>
</evidence>
<dbReference type="PRINTS" id="PR00344">
    <property type="entry name" value="BCTRLSENSOR"/>
</dbReference>
<dbReference type="SUPFAM" id="SSF55874">
    <property type="entry name" value="ATPase domain of HSP90 chaperone/DNA topoisomerase II/histidine kinase"/>
    <property type="match status" value="1"/>
</dbReference>
<dbReference type="SUPFAM" id="SSF47226">
    <property type="entry name" value="Histidine-containing phosphotransfer domain, HPT domain"/>
    <property type="match status" value="1"/>
</dbReference>
<comment type="similarity">
    <text evidence="3">In the N-terminal section; belongs to the phytochrome family.</text>
</comment>
<evidence type="ECO:0000259" key="21">
    <source>
        <dbReference type="PROSITE" id="PS50112"/>
    </source>
</evidence>
<dbReference type="InterPro" id="IPR036890">
    <property type="entry name" value="HATPase_C_sf"/>
</dbReference>
<dbReference type="Gene3D" id="3.30.450.20">
    <property type="entry name" value="PAS domain"/>
    <property type="match status" value="2"/>
</dbReference>
<dbReference type="Pfam" id="PF02518">
    <property type="entry name" value="HATPase_c"/>
    <property type="match status" value="1"/>
</dbReference>
<dbReference type="SUPFAM" id="SSF52172">
    <property type="entry name" value="CheY-like"/>
    <property type="match status" value="2"/>
</dbReference>
<keyword evidence="8 18" id="KW-0812">Transmembrane</keyword>
<dbReference type="CDD" id="cd16922">
    <property type="entry name" value="HATPase_EvgS-ArcB-TorS-like"/>
    <property type="match status" value="1"/>
</dbReference>
<feature type="modified residue" description="4-aspartylphosphate" evidence="17">
    <location>
        <position position="893"/>
    </location>
</feature>
<dbReference type="SMART" id="SM00448">
    <property type="entry name" value="REC"/>
    <property type="match status" value="2"/>
</dbReference>
<dbReference type="PROSITE" id="PS50894">
    <property type="entry name" value="HPT"/>
    <property type="match status" value="1"/>
</dbReference>
<dbReference type="GO" id="GO:0005524">
    <property type="term" value="F:ATP binding"/>
    <property type="evidence" value="ECO:0007669"/>
    <property type="project" value="UniProtKB-KW"/>
</dbReference>
<dbReference type="InterPro" id="IPR003594">
    <property type="entry name" value="HATPase_dom"/>
</dbReference>
<keyword evidence="24" id="KW-1185">Reference proteome</keyword>
<dbReference type="PROSITE" id="PS50110">
    <property type="entry name" value="RESPONSE_REGULATORY"/>
    <property type="match status" value="2"/>
</dbReference>
<dbReference type="Gene3D" id="3.40.50.2300">
    <property type="match status" value="2"/>
</dbReference>
<feature type="domain" description="Response regulatory" evidence="20">
    <location>
        <begin position="689"/>
        <end position="811"/>
    </location>
</feature>
<comment type="catalytic activity">
    <reaction evidence="1">
        <text>ATP + protein L-histidine = ADP + protein N-phospho-L-histidine.</text>
        <dbReference type="EC" id="2.7.13.3"/>
    </reaction>
</comment>
<proteinExistence type="inferred from homology"/>
<dbReference type="InterPro" id="IPR036097">
    <property type="entry name" value="HisK_dim/P_sf"/>
</dbReference>
<dbReference type="InterPro" id="IPR005467">
    <property type="entry name" value="His_kinase_dom"/>
</dbReference>
<dbReference type="InterPro" id="IPR000014">
    <property type="entry name" value="PAS"/>
</dbReference>
<gene>
    <name evidence="23" type="ORF">PaecuDRAFT_4311</name>
</gene>
<evidence type="ECO:0000256" key="18">
    <source>
        <dbReference type="SAM" id="Phobius"/>
    </source>
</evidence>
<dbReference type="STRING" id="717606.PaecuDRAFT_4311"/>
<dbReference type="InterPro" id="IPR003661">
    <property type="entry name" value="HisK_dim/P_dom"/>
</dbReference>
<feature type="transmembrane region" description="Helical" evidence="18">
    <location>
        <begin position="98"/>
        <end position="117"/>
    </location>
</feature>
<feature type="domain" description="PAS" evidence="21">
    <location>
        <begin position="317"/>
        <end position="357"/>
    </location>
</feature>
<evidence type="ECO:0000259" key="19">
    <source>
        <dbReference type="PROSITE" id="PS50109"/>
    </source>
</evidence>
<evidence type="ECO:0000256" key="3">
    <source>
        <dbReference type="ARBA" id="ARBA00006402"/>
    </source>
</evidence>
<dbReference type="EC" id="2.7.13.3" evidence="4"/>
<keyword evidence="10 23" id="KW-0418">Kinase</keyword>
<keyword evidence="9" id="KW-0547">Nucleotide-binding</keyword>
<dbReference type="Pfam" id="PF01627">
    <property type="entry name" value="Hpt"/>
    <property type="match status" value="1"/>
</dbReference>
<dbReference type="Proteomes" id="UP000005387">
    <property type="component" value="Unassembled WGS sequence"/>
</dbReference>
<dbReference type="InterPro" id="IPR001789">
    <property type="entry name" value="Sig_transdc_resp-reg_receiver"/>
</dbReference>
<dbReference type="OrthoDB" id="9809348at2"/>
<dbReference type="GO" id="GO:0000155">
    <property type="term" value="F:phosphorelay sensor kinase activity"/>
    <property type="evidence" value="ECO:0007669"/>
    <property type="project" value="InterPro"/>
</dbReference>